<dbReference type="Pfam" id="PF00759">
    <property type="entry name" value="Glyco_hydro_9"/>
    <property type="match status" value="1"/>
</dbReference>
<keyword evidence="8" id="KW-0624">Polysaccharide degradation</keyword>
<accession>A0A150GDJ9</accession>
<dbReference type="InterPro" id="IPR001701">
    <property type="entry name" value="Glyco_hydro_9"/>
</dbReference>
<evidence type="ECO:0000256" key="6">
    <source>
        <dbReference type="ARBA" id="ARBA00023277"/>
    </source>
</evidence>
<evidence type="ECO:0000256" key="4">
    <source>
        <dbReference type="ARBA" id="ARBA00022801"/>
    </source>
</evidence>
<comment type="catalytic activity">
    <reaction evidence="1">
        <text>Endohydrolysis of (1-&gt;4)-beta-D-glucosidic linkages in cellulose, lichenin and cereal beta-D-glucans.</text>
        <dbReference type="EC" id="3.2.1.4"/>
    </reaction>
</comment>
<evidence type="ECO:0000256" key="3">
    <source>
        <dbReference type="ARBA" id="ARBA00012601"/>
    </source>
</evidence>
<dbReference type="EC" id="3.2.1.4" evidence="3"/>
<sequence length="138" mass="14845">MSGDLPSWSYARNWRDSSFSSEGAISKGFFTDGGHLKSSLTMASSASLLAFSALTWKDSLVSSGNWDGVVRNVRWAADHLMACAANDGEFVAQAVAALTGAGLLLRLPGEHQDEDASEEFLDRAQALWDEWASTLESV</sequence>
<dbReference type="InterPro" id="IPR012341">
    <property type="entry name" value="6hp_glycosidase-like_sf"/>
</dbReference>
<evidence type="ECO:0000313" key="10">
    <source>
        <dbReference type="EMBL" id="KXZ47931.1"/>
    </source>
</evidence>
<evidence type="ECO:0000256" key="2">
    <source>
        <dbReference type="ARBA" id="ARBA00007072"/>
    </source>
</evidence>
<evidence type="ECO:0000256" key="8">
    <source>
        <dbReference type="ARBA" id="ARBA00023326"/>
    </source>
</evidence>
<comment type="similarity">
    <text evidence="2">Belongs to the glycosyl hydrolase 9 (cellulase E) family.</text>
</comment>
<name>A0A150GDJ9_GONPE</name>
<reference evidence="11" key="1">
    <citation type="journal article" date="2016" name="Nat. Commun.">
        <title>The Gonium pectorale genome demonstrates co-option of cell cycle regulation during the evolution of multicellularity.</title>
        <authorList>
            <person name="Hanschen E.R."/>
            <person name="Marriage T.N."/>
            <person name="Ferris P.J."/>
            <person name="Hamaji T."/>
            <person name="Toyoda A."/>
            <person name="Fujiyama A."/>
            <person name="Neme R."/>
            <person name="Noguchi H."/>
            <person name="Minakuchi Y."/>
            <person name="Suzuki M."/>
            <person name="Kawai-Toyooka H."/>
            <person name="Smith D.R."/>
            <person name="Sparks H."/>
            <person name="Anderson J."/>
            <person name="Bakaric R."/>
            <person name="Luria V."/>
            <person name="Karger A."/>
            <person name="Kirschner M.W."/>
            <person name="Durand P.M."/>
            <person name="Michod R.E."/>
            <person name="Nozaki H."/>
            <person name="Olson B.J."/>
        </authorList>
    </citation>
    <scope>NUCLEOTIDE SEQUENCE [LARGE SCALE GENOMIC DNA]</scope>
    <source>
        <strain evidence="11">NIES-2863</strain>
    </source>
</reference>
<comment type="caution">
    <text evidence="10">The sequence shown here is derived from an EMBL/GenBank/DDBJ whole genome shotgun (WGS) entry which is preliminary data.</text>
</comment>
<evidence type="ECO:0000313" key="11">
    <source>
        <dbReference type="Proteomes" id="UP000075714"/>
    </source>
</evidence>
<dbReference type="SUPFAM" id="SSF48208">
    <property type="entry name" value="Six-hairpin glycosidases"/>
    <property type="match status" value="1"/>
</dbReference>
<evidence type="ECO:0000256" key="5">
    <source>
        <dbReference type="ARBA" id="ARBA00023001"/>
    </source>
</evidence>
<protein>
    <recommendedName>
        <fullName evidence="3">cellulase</fullName>
        <ecNumber evidence="3">3.2.1.4</ecNumber>
    </recommendedName>
</protein>
<feature type="domain" description="Glycoside hydrolase family 9" evidence="9">
    <location>
        <begin position="2"/>
        <end position="93"/>
    </location>
</feature>
<keyword evidence="6" id="KW-0119">Carbohydrate metabolism</keyword>
<keyword evidence="5" id="KW-0136">Cellulose degradation</keyword>
<dbReference type="Gene3D" id="1.50.10.10">
    <property type="match status" value="1"/>
</dbReference>
<gene>
    <name evidence="10" type="ORF">GPECTOR_31g293</name>
</gene>
<keyword evidence="4" id="KW-0378">Hydrolase</keyword>
<keyword evidence="11" id="KW-1185">Reference proteome</keyword>
<evidence type="ECO:0000256" key="7">
    <source>
        <dbReference type="ARBA" id="ARBA00023295"/>
    </source>
</evidence>
<dbReference type="AlphaFoldDB" id="A0A150GDJ9"/>
<dbReference type="Proteomes" id="UP000075714">
    <property type="component" value="Unassembled WGS sequence"/>
</dbReference>
<evidence type="ECO:0000259" key="9">
    <source>
        <dbReference type="Pfam" id="PF00759"/>
    </source>
</evidence>
<dbReference type="STRING" id="33097.A0A150GDJ9"/>
<evidence type="ECO:0000256" key="1">
    <source>
        <dbReference type="ARBA" id="ARBA00000966"/>
    </source>
</evidence>
<dbReference type="EMBL" id="LSYV01000032">
    <property type="protein sequence ID" value="KXZ47931.1"/>
    <property type="molecule type" value="Genomic_DNA"/>
</dbReference>
<organism evidence="10 11">
    <name type="scientific">Gonium pectorale</name>
    <name type="common">Green alga</name>
    <dbReference type="NCBI Taxonomy" id="33097"/>
    <lineage>
        <taxon>Eukaryota</taxon>
        <taxon>Viridiplantae</taxon>
        <taxon>Chlorophyta</taxon>
        <taxon>core chlorophytes</taxon>
        <taxon>Chlorophyceae</taxon>
        <taxon>CS clade</taxon>
        <taxon>Chlamydomonadales</taxon>
        <taxon>Volvocaceae</taxon>
        <taxon>Gonium</taxon>
    </lineage>
</organism>
<keyword evidence="7" id="KW-0326">Glycosidase</keyword>
<proteinExistence type="inferred from homology"/>
<dbReference type="PANTHER" id="PTHR22298">
    <property type="entry name" value="ENDO-1,4-BETA-GLUCANASE"/>
    <property type="match status" value="1"/>
</dbReference>
<dbReference type="GO" id="GO:0030245">
    <property type="term" value="P:cellulose catabolic process"/>
    <property type="evidence" value="ECO:0007669"/>
    <property type="project" value="UniProtKB-KW"/>
</dbReference>
<dbReference type="GO" id="GO:0008810">
    <property type="term" value="F:cellulase activity"/>
    <property type="evidence" value="ECO:0007669"/>
    <property type="project" value="UniProtKB-EC"/>
</dbReference>
<dbReference type="InterPro" id="IPR008928">
    <property type="entry name" value="6-hairpin_glycosidase_sf"/>
</dbReference>